<feature type="region of interest" description="Disordered" evidence="1">
    <location>
        <begin position="356"/>
        <end position="379"/>
    </location>
</feature>
<protein>
    <submittedName>
        <fullName evidence="3">Peptidase_C39 like family protein</fullName>
    </submittedName>
</protein>
<feature type="domain" description="Peptidase C39-like" evidence="2">
    <location>
        <begin position="116"/>
        <end position="254"/>
    </location>
</feature>
<dbReference type="Pfam" id="PF13529">
    <property type="entry name" value="Peptidase_C39_2"/>
    <property type="match status" value="1"/>
</dbReference>
<evidence type="ECO:0000259" key="2">
    <source>
        <dbReference type="Pfam" id="PF13529"/>
    </source>
</evidence>
<feature type="compositionally biased region" description="Basic and acidic residues" evidence="1">
    <location>
        <begin position="556"/>
        <end position="565"/>
    </location>
</feature>
<feature type="region of interest" description="Disordered" evidence="1">
    <location>
        <begin position="445"/>
        <end position="573"/>
    </location>
</feature>
<organism evidence="3 4">
    <name type="scientific">Geodermatophilus pulveris</name>
    <dbReference type="NCBI Taxonomy" id="1564159"/>
    <lineage>
        <taxon>Bacteria</taxon>
        <taxon>Bacillati</taxon>
        <taxon>Actinomycetota</taxon>
        <taxon>Actinomycetes</taxon>
        <taxon>Geodermatophilales</taxon>
        <taxon>Geodermatophilaceae</taxon>
        <taxon>Geodermatophilus</taxon>
    </lineage>
</organism>
<dbReference type="RefSeq" id="WP_179224506.1">
    <property type="nucleotide sequence ID" value="NZ_FZOO01000006.1"/>
</dbReference>
<reference evidence="4" key="1">
    <citation type="submission" date="2017-06" db="EMBL/GenBank/DDBJ databases">
        <authorList>
            <person name="Varghese N."/>
            <person name="Submissions S."/>
        </authorList>
    </citation>
    <scope>NUCLEOTIDE SEQUENCE [LARGE SCALE GENOMIC DNA]</scope>
    <source>
        <strain evidence="4">DSM 46839</strain>
    </source>
</reference>
<feature type="region of interest" description="Disordered" evidence="1">
    <location>
        <begin position="1"/>
        <end position="79"/>
    </location>
</feature>
<gene>
    <name evidence="3" type="ORF">SAMN06893096_106231</name>
</gene>
<feature type="compositionally biased region" description="Polar residues" evidence="1">
    <location>
        <begin position="15"/>
        <end position="30"/>
    </location>
</feature>
<dbReference type="Gene3D" id="3.90.70.10">
    <property type="entry name" value="Cysteine proteinases"/>
    <property type="match status" value="1"/>
</dbReference>
<dbReference type="Proteomes" id="UP000198373">
    <property type="component" value="Unassembled WGS sequence"/>
</dbReference>
<accession>A0A239GMA3</accession>
<proteinExistence type="predicted"/>
<keyword evidence="4" id="KW-1185">Reference proteome</keyword>
<evidence type="ECO:0000256" key="1">
    <source>
        <dbReference type="SAM" id="MobiDB-lite"/>
    </source>
</evidence>
<dbReference type="AlphaFoldDB" id="A0A239GMA3"/>
<feature type="compositionally biased region" description="Basic and acidic residues" evidence="1">
    <location>
        <begin position="526"/>
        <end position="541"/>
    </location>
</feature>
<evidence type="ECO:0000313" key="4">
    <source>
        <dbReference type="Proteomes" id="UP000198373"/>
    </source>
</evidence>
<sequence length="573" mass="58648">MSLHDPLGLDDSASQDDGTLQSSDRITVSSFGGDGAFDTGLPDLDDTGVVDPATGEPTVDAGPEPSDGGLPGFDDVDPASVDFPLVDPASVIVDPAAVVVGEPAEDAEYWLYQGDGQGTCAPTAVAMVIADVLDDPLVTNEVVLQRALELGLITHDPAADGDAGTDSAGDWSGIDNTGMMVLCEEFGLDVSSSFGDTNQLIDSLDSGRAVMVGLDAHEIWYGEDDAGDQGYDDNHAVVVTGIDLTNGLVYLNDPGTPEGRGAVVPLAQFEDAWADAANQMIFTDVTEDQAAATVDLGGAPVEVPSGTGPEVYPDAAGAGLAAAPADRPSLVPEDATGLVVLPFTFVPQVADVVSADQRGTSEPDRRGAGGFDANADGIPDPTLMDMTGEGLDDSVGLDSDQNGIFEVFATDLNHDSMIEAVAIDQDQNGVPEVFMADQNRDGSLETTAVDPNQDGVLDSASSLYGTYGNPNGPAGGIEVTANPDGSSNINIGPADSGLSPAGGYGPPLGFGTPVGPGASEPYDYSSYDRDSDGDRIPDARDPQPTAPYASQSMDQDGDRIPDASDHNPTSYGS</sequence>
<evidence type="ECO:0000313" key="3">
    <source>
        <dbReference type="EMBL" id="SNS69184.1"/>
    </source>
</evidence>
<dbReference type="InterPro" id="IPR039564">
    <property type="entry name" value="Peptidase_C39-like"/>
</dbReference>
<dbReference type="EMBL" id="FZOO01000006">
    <property type="protein sequence ID" value="SNS69184.1"/>
    <property type="molecule type" value="Genomic_DNA"/>
</dbReference>
<name>A0A239GMA3_9ACTN</name>
<feature type="compositionally biased region" description="Gly residues" evidence="1">
    <location>
        <begin position="500"/>
        <end position="514"/>
    </location>
</feature>